<dbReference type="InterPro" id="IPR011029">
    <property type="entry name" value="DEATH-like_dom_sf"/>
</dbReference>
<dbReference type="InterPro" id="IPR032397">
    <property type="entry name" value="RHD_dimer"/>
</dbReference>
<feature type="repeat" description="ANK" evidence="3">
    <location>
        <begin position="350"/>
        <end position="382"/>
    </location>
</feature>
<dbReference type="SUPFAM" id="SSF47986">
    <property type="entry name" value="DEATH domain"/>
    <property type="match status" value="1"/>
</dbReference>
<protein>
    <submittedName>
        <fullName evidence="8">ANK_REP_REGION domain-containing protein</fullName>
    </submittedName>
</protein>
<dbReference type="SMART" id="SM00248">
    <property type="entry name" value="ANK"/>
    <property type="match status" value="4"/>
</dbReference>
<dbReference type="InterPro" id="IPR013783">
    <property type="entry name" value="Ig-like_fold"/>
</dbReference>
<dbReference type="Gene3D" id="1.10.533.10">
    <property type="entry name" value="Death Domain, Fas"/>
    <property type="match status" value="1"/>
</dbReference>
<evidence type="ECO:0000313" key="8">
    <source>
        <dbReference type="WBParaSite" id="TMUE_3000012516.1"/>
    </source>
</evidence>
<dbReference type="InterPro" id="IPR051070">
    <property type="entry name" value="NF-kappa-B_inhibitor"/>
</dbReference>
<dbReference type="Gene3D" id="2.60.40.10">
    <property type="entry name" value="Immunoglobulins"/>
    <property type="match status" value="1"/>
</dbReference>
<keyword evidence="2 3" id="KW-0040">ANK repeat</keyword>
<dbReference type="PROSITE" id="PS50297">
    <property type="entry name" value="ANK_REP_REGION"/>
    <property type="match status" value="3"/>
</dbReference>
<evidence type="ECO:0000256" key="1">
    <source>
        <dbReference type="ARBA" id="ARBA00022737"/>
    </source>
</evidence>
<dbReference type="AlphaFoldDB" id="A0A5S6QYQ4"/>
<proteinExistence type="predicted"/>
<dbReference type="SUPFAM" id="SSF48403">
    <property type="entry name" value="Ankyrin repeat"/>
    <property type="match status" value="1"/>
</dbReference>
<name>A0A5S6QYQ4_TRIMR</name>
<dbReference type="InterPro" id="IPR002110">
    <property type="entry name" value="Ankyrin_rpt"/>
</dbReference>
<dbReference type="InterPro" id="IPR000488">
    <property type="entry name" value="Death_dom"/>
</dbReference>
<evidence type="ECO:0000256" key="2">
    <source>
        <dbReference type="ARBA" id="ARBA00023043"/>
    </source>
</evidence>
<dbReference type="SUPFAM" id="SSF81296">
    <property type="entry name" value="E set domains"/>
    <property type="match status" value="1"/>
</dbReference>
<dbReference type="InterPro" id="IPR014756">
    <property type="entry name" value="Ig_E-set"/>
</dbReference>
<dbReference type="InterPro" id="IPR036770">
    <property type="entry name" value="Ankyrin_rpt-contain_sf"/>
</dbReference>
<evidence type="ECO:0000259" key="5">
    <source>
        <dbReference type="Pfam" id="PF00531"/>
    </source>
</evidence>
<keyword evidence="1" id="KW-0677">Repeat</keyword>
<keyword evidence="7" id="KW-1185">Reference proteome</keyword>
<organism evidence="7 8">
    <name type="scientific">Trichuris muris</name>
    <name type="common">Mouse whipworm</name>
    <dbReference type="NCBI Taxonomy" id="70415"/>
    <lineage>
        <taxon>Eukaryota</taxon>
        <taxon>Metazoa</taxon>
        <taxon>Ecdysozoa</taxon>
        <taxon>Nematoda</taxon>
        <taxon>Enoplea</taxon>
        <taxon>Dorylaimia</taxon>
        <taxon>Trichinellida</taxon>
        <taxon>Trichuridae</taxon>
        <taxon>Trichuris</taxon>
    </lineage>
</organism>
<dbReference type="PROSITE" id="PS50088">
    <property type="entry name" value="ANK_REPEAT"/>
    <property type="match status" value="3"/>
</dbReference>
<dbReference type="PANTHER" id="PTHR46680">
    <property type="entry name" value="NF-KAPPA-B INHIBITOR ALPHA"/>
    <property type="match status" value="1"/>
</dbReference>
<dbReference type="STRING" id="70415.A0A5S6QYQ4"/>
<dbReference type="Pfam" id="PF16179">
    <property type="entry name" value="RHD_dimer"/>
    <property type="match status" value="1"/>
</dbReference>
<sequence>MVEPAVSIVLQPARYCRFADRLANSSADRLQLIAKVTHLPNAANGYVLASLFTDDEPPREHINSIVFDNVLTGSARRKIGPDGRVRLKMAIALASDQDAVGAKPIERTSNEPSAERRERKGELTNFHPHHLNAVRIGVRAVVEQPYVETPLVLSSVIRNCSKDDHLKIEELSQKSGDRRGGETLWLRCHGLLEPNRVLVLFHEPETGWEGEGKMFPEFAHQNILVKCLTPAYMASVSRQGRALVNVSLVDKQTGACGMPVQFGYDLGNAPDSSCAEDRRFIEALHAFASNSEVESFVFACKHLLATNDEYGNSILHKAVRNRQPFALRVFLKAMEDRPDRLAIVNRQNFRSQTALHLAVRCDEPDCVHYLMAAGADRRLLDYNGCTVAHQLSDTFNEAIYKDILFPPNDSYGPKQNLDLSILNKQGKAAIHLAVARRKVALLEALIEAGADVDQPTDVEKMCPLHLAIQADNGQAVEMLLKAGASVESRNANGETPVQLAKNLQRTDMVIRLSYPINRTSVKREHNQTNPIDGKQARHSNGTAEGAVDDQSDEPAHTPHSVRFSEYVEVQEIDSNANREDFAMSIDYLTRVRLSRLLDNSGMWKQLATHLNCGHMVDFIQVCYEQDQSSPTMLLLDQYGMMENAAVSDFVEALENMDSPEITTILNSRWRLQQNQDSAAVRQQVEMS</sequence>
<dbReference type="GO" id="GO:0007165">
    <property type="term" value="P:signal transduction"/>
    <property type="evidence" value="ECO:0007669"/>
    <property type="project" value="InterPro"/>
</dbReference>
<evidence type="ECO:0000256" key="3">
    <source>
        <dbReference type="PROSITE-ProRule" id="PRU00023"/>
    </source>
</evidence>
<feature type="region of interest" description="Disordered" evidence="4">
    <location>
        <begin position="523"/>
        <end position="558"/>
    </location>
</feature>
<dbReference type="Pfam" id="PF00531">
    <property type="entry name" value="Death"/>
    <property type="match status" value="1"/>
</dbReference>
<dbReference type="CDD" id="cd08310">
    <property type="entry name" value="Death_NFkB-like"/>
    <property type="match status" value="1"/>
</dbReference>
<dbReference type="Proteomes" id="UP000046395">
    <property type="component" value="Unassembled WGS sequence"/>
</dbReference>
<dbReference type="PANTHER" id="PTHR46680:SF3">
    <property type="entry name" value="NF-KAPPA-B INHIBITOR CACTUS"/>
    <property type="match status" value="1"/>
</dbReference>
<evidence type="ECO:0000259" key="6">
    <source>
        <dbReference type="Pfam" id="PF16179"/>
    </source>
</evidence>
<reference evidence="8" key="1">
    <citation type="submission" date="2019-12" db="UniProtKB">
        <authorList>
            <consortium name="WormBaseParasite"/>
        </authorList>
    </citation>
    <scope>IDENTIFICATION</scope>
</reference>
<feature type="domain" description="Rel homology dimerisation" evidence="6">
    <location>
        <begin position="167"/>
        <end position="264"/>
    </location>
</feature>
<accession>A0A5S6QYQ4</accession>
<evidence type="ECO:0000313" key="7">
    <source>
        <dbReference type="Proteomes" id="UP000046395"/>
    </source>
</evidence>
<dbReference type="Pfam" id="PF12796">
    <property type="entry name" value="Ank_2"/>
    <property type="match status" value="1"/>
</dbReference>
<evidence type="ECO:0000256" key="4">
    <source>
        <dbReference type="SAM" id="MobiDB-lite"/>
    </source>
</evidence>
<dbReference type="Pfam" id="PF00023">
    <property type="entry name" value="Ank"/>
    <property type="match status" value="1"/>
</dbReference>
<dbReference type="WBParaSite" id="TMUE_3000012516.1">
    <property type="protein sequence ID" value="TMUE_3000012516.1"/>
    <property type="gene ID" value="WBGene00289443"/>
</dbReference>
<dbReference type="Gene3D" id="1.25.40.20">
    <property type="entry name" value="Ankyrin repeat-containing domain"/>
    <property type="match status" value="2"/>
</dbReference>
<feature type="domain" description="Death" evidence="5">
    <location>
        <begin position="592"/>
        <end position="666"/>
    </location>
</feature>
<feature type="repeat" description="ANK" evidence="3">
    <location>
        <begin position="425"/>
        <end position="457"/>
    </location>
</feature>
<feature type="repeat" description="ANK" evidence="3">
    <location>
        <begin position="459"/>
        <end position="491"/>
    </location>
</feature>